<accession>A0AAE1NGU3</accession>
<evidence type="ECO:0000256" key="1">
    <source>
        <dbReference type="SAM" id="MobiDB-lite"/>
    </source>
</evidence>
<reference evidence="2" key="1">
    <citation type="submission" date="2023-11" db="EMBL/GenBank/DDBJ databases">
        <title>Genome assemblies of two species of porcelain crab, Petrolisthes cinctipes and Petrolisthes manimaculis (Anomura: Porcellanidae).</title>
        <authorList>
            <person name="Angst P."/>
        </authorList>
    </citation>
    <scope>NUCLEOTIDE SEQUENCE</scope>
    <source>
        <strain evidence="2">PB745_02</strain>
        <tissue evidence="2">Gill</tissue>
    </source>
</reference>
<feature type="compositionally biased region" description="Polar residues" evidence="1">
    <location>
        <begin position="17"/>
        <end position="29"/>
    </location>
</feature>
<gene>
    <name evidence="2" type="ORF">Pmani_038120</name>
</gene>
<proteinExistence type="predicted"/>
<organism evidence="2 3">
    <name type="scientific">Petrolisthes manimaculis</name>
    <dbReference type="NCBI Taxonomy" id="1843537"/>
    <lineage>
        <taxon>Eukaryota</taxon>
        <taxon>Metazoa</taxon>
        <taxon>Ecdysozoa</taxon>
        <taxon>Arthropoda</taxon>
        <taxon>Crustacea</taxon>
        <taxon>Multicrustacea</taxon>
        <taxon>Malacostraca</taxon>
        <taxon>Eumalacostraca</taxon>
        <taxon>Eucarida</taxon>
        <taxon>Decapoda</taxon>
        <taxon>Pleocyemata</taxon>
        <taxon>Anomura</taxon>
        <taxon>Galatheoidea</taxon>
        <taxon>Porcellanidae</taxon>
        <taxon>Petrolisthes</taxon>
    </lineage>
</organism>
<evidence type="ECO:0000313" key="2">
    <source>
        <dbReference type="EMBL" id="KAK4288880.1"/>
    </source>
</evidence>
<sequence length="151" mass="16568">MPLINHQPVSVAHHVTPTPSHSTQHPNPYTTAPHTPSHSTHHLTQLSIPIHTPRHPTHHPTPLTISLHTNTPHTPHRPTLTPHTPPTPHTIPYLPLIKPLDNTPFFSTHTIPLIILQRLILPFVAPVHNSGINITTLSAATLPFPSTLTVA</sequence>
<feature type="region of interest" description="Disordered" evidence="1">
    <location>
        <begin position="1"/>
        <end position="44"/>
    </location>
</feature>
<protein>
    <submittedName>
        <fullName evidence="2">Uncharacterized protein</fullName>
    </submittedName>
</protein>
<dbReference type="EMBL" id="JAWZYT010006088">
    <property type="protein sequence ID" value="KAK4288880.1"/>
    <property type="molecule type" value="Genomic_DNA"/>
</dbReference>
<comment type="caution">
    <text evidence="2">The sequence shown here is derived from an EMBL/GenBank/DDBJ whole genome shotgun (WGS) entry which is preliminary data.</text>
</comment>
<dbReference type="Proteomes" id="UP001292094">
    <property type="component" value="Unassembled WGS sequence"/>
</dbReference>
<keyword evidence="3" id="KW-1185">Reference proteome</keyword>
<evidence type="ECO:0000313" key="3">
    <source>
        <dbReference type="Proteomes" id="UP001292094"/>
    </source>
</evidence>
<name>A0AAE1NGU3_9EUCA</name>
<dbReference type="AlphaFoldDB" id="A0AAE1NGU3"/>